<feature type="compositionally biased region" description="Low complexity" evidence="1">
    <location>
        <begin position="370"/>
        <end position="379"/>
    </location>
</feature>
<dbReference type="Gene3D" id="3.30.1520.10">
    <property type="entry name" value="Phox-like domain"/>
    <property type="match status" value="1"/>
</dbReference>
<feature type="compositionally biased region" description="Low complexity" evidence="1">
    <location>
        <begin position="345"/>
        <end position="362"/>
    </location>
</feature>
<comment type="caution">
    <text evidence="3">The sequence shown here is derived from an EMBL/GenBank/DDBJ whole genome shotgun (WGS) entry which is preliminary data.</text>
</comment>
<dbReference type="InterPro" id="IPR027267">
    <property type="entry name" value="AH/BAR_dom_sf"/>
</dbReference>
<sequence length="897" mass="96573">MMESTLVPNNNNTTTDNPLFGDDDNDNDQHGHHRNDNSLFRSLEDAVEDIDIATNTAAPSQSMTTAAAIASSAYNNGVNTSSPAPLAPAVVATTTTSTTKTSRVNDLMGQLLLGDNDINGNNGSGDDIAQEIITAEEVEDPLFAPMFMSPSERAPTTTTTTTSSTTSNLHPSLSQKTTSTTASMMSLTTALPVALSTTKLLAESGLLDAVVPSSSSMPSSSSNGGGGGGGKEGRATALFEDDNVGTTGGACDSLFHDDDVISGNNTGLFDEVDATTEQQYHPTTTDEGNTQQEGNTANGTDGGGGQQYGGYDYGMGMMGVGGEIPKSPHPPSNYQYSQYHPTGPHQQQQQQQQQHQQYQHQYPNYSTPSHPQQQQHHQNQVGGVMNAMAGSYYYSTTGAGQMTQRGAPTLTIATSSSSPMMSPQPSILAGMHVGHDVNLGGVAPLPPTATNASTFSDRHHRLDGDLPMPNYYIPPEPFEPHYGKVVVGDPMLIQGSGLFAGPPHWTYLVTVYAKNAGNNTNIQQQQQQQQHQQSQPISAVRRRFRHFVALEDRLRQSVPGAILPPRPDKHPTRAIEEASGRQSMDFARQRASELSVYMNALVQHPYAGPSPDLRLFLMLQDHIGTAWPEVSPSALTRIATAGSATVERLADVVDGALGELGAAQQVAAGEDSAEILALAAREGRRIGAVSSSVPKVEGAVALICDRGDKLGSTGMELSKLVKDVTWCDRDLTGPLEILAGAMLRSGRRTRRLGLEVGDAITPFVVQYRMCKYEQMAFADRRLALRRRTEARTRADQRAAKLMMNQTSMQSYGRLGTLERMETEAAMYDELAMEASKEADEVAIRLQAEVGRIGTIRVEEWEKSMRVTASGMREGYAENASIWESALEAFRREFPDIS</sequence>
<accession>A0ABD3MCN2</accession>
<feature type="domain" description="PX" evidence="2">
    <location>
        <begin position="485"/>
        <end position="624"/>
    </location>
</feature>
<evidence type="ECO:0000256" key="1">
    <source>
        <dbReference type="SAM" id="MobiDB-lite"/>
    </source>
</evidence>
<dbReference type="SMART" id="SM00312">
    <property type="entry name" value="PX"/>
    <property type="match status" value="1"/>
</dbReference>
<reference evidence="3 4" key="1">
    <citation type="submission" date="2024-10" db="EMBL/GenBank/DDBJ databases">
        <title>Updated reference genomes for cyclostephanoid diatoms.</title>
        <authorList>
            <person name="Roberts W.R."/>
            <person name="Alverson A.J."/>
        </authorList>
    </citation>
    <scope>NUCLEOTIDE SEQUENCE [LARGE SCALE GENOMIC DNA]</scope>
    <source>
        <strain evidence="3 4">AJA232-27</strain>
    </source>
</reference>
<keyword evidence="4" id="KW-1185">Reference proteome</keyword>
<evidence type="ECO:0000313" key="3">
    <source>
        <dbReference type="EMBL" id="KAL3758280.1"/>
    </source>
</evidence>
<feature type="compositionally biased region" description="Low complexity" evidence="1">
    <location>
        <begin position="156"/>
        <end position="167"/>
    </location>
</feature>
<gene>
    <name evidence="3" type="ORF">ACHAWU_005361</name>
</gene>
<dbReference type="PROSITE" id="PS50195">
    <property type="entry name" value="PX"/>
    <property type="match status" value="1"/>
</dbReference>
<feature type="region of interest" description="Disordered" evidence="1">
    <location>
        <begin position="281"/>
        <end position="308"/>
    </location>
</feature>
<feature type="region of interest" description="Disordered" evidence="1">
    <location>
        <begin position="148"/>
        <end position="180"/>
    </location>
</feature>
<evidence type="ECO:0000259" key="2">
    <source>
        <dbReference type="PROSITE" id="PS50195"/>
    </source>
</evidence>
<dbReference type="SUPFAM" id="SSF64268">
    <property type="entry name" value="PX domain"/>
    <property type="match status" value="1"/>
</dbReference>
<dbReference type="InterPro" id="IPR001683">
    <property type="entry name" value="PX_dom"/>
</dbReference>
<dbReference type="PANTHER" id="PTHR10555">
    <property type="entry name" value="SORTING NEXIN"/>
    <property type="match status" value="1"/>
</dbReference>
<dbReference type="EMBL" id="JALLBG020000236">
    <property type="protein sequence ID" value="KAL3758280.1"/>
    <property type="molecule type" value="Genomic_DNA"/>
</dbReference>
<feature type="compositionally biased region" description="Low complexity" evidence="1">
    <location>
        <begin position="213"/>
        <end position="222"/>
    </location>
</feature>
<feature type="compositionally biased region" description="Basic and acidic residues" evidence="1">
    <location>
        <begin position="27"/>
        <end position="36"/>
    </location>
</feature>
<proteinExistence type="predicted"/>
<feature type="region of interest" description="Disordered" evidence="1">
    <location>
        <begin position="211"/>
        <end position="235"/>
    </location>
</feature>
<dbReference type="InterPro" id="IPR036871">
    <property type="entry name" value="PX_dom_sf"/>
</dbReference>
<dbReference type="Gene3D" id="1.20.1270.60">
    <property type="entry name" value="Arfaptin homology (AH) domain/BAR domain"/>
    <property type="match status" value="1"/>
</dbReference>
<dbReference type="AlphaFoldDB" id="A0ABD3MCN2"/>
<feature type="region of interest" description="Disordered" evidence="1">
    <location>
        <begin position="559"/>
        <end position="584"/>
    </location>
</feature>
<name>A0ABD3MCN2_9STRA</name>
<dbReference type="Proteomes" id="UP001530293">
    <property type="component" value="Unassembled WGS sequence"/>
</dbReference>
<protein>
    <recommendedName>
        <fullName evidence="2">PX domain-containing protein</fullName>
    </recommendedName>
</protein>
<feature type="compositionally biased region" description="Polar residues" evidence="1">
    <location>
        <begin position="281"/>
        <end position="298"/>
    </location>
</feature>
<feature type="compositionally biased region" description="Basic and acidic residues" evidence="1">
    <location>
        <begin position="566"/>
        <end position="579"/>
    </location>
</feature>
<feature type="region of interest" description="Disordered" evidence="1">
    <location>
        <begin position="320"/>
        <end position="379"/>
    </location>
</feature>
<dbReference type="Pfam" id="PF00787">
    <property type="entry name" value="PX"/>
    <property type="match status" value="1"/>
</dbReference>
<dbReference type="PANTHER" id="PTHR10555:SF170">
    <property type="entry name" value="FI18122P1"/>
    <property type="match status" value="1"/>
</dbReference>
<evidence type="ECO:0000313" key="4">
    <source>
        <dbReference type="Proteomes" id="UP001530293"/>
    </source>
</evidence>
<organism evidence="3 4">
    <name type="scientific">Discostella pseudostelligera</name>
    <dbReference type="NCBI Taxonomy" id="259834"/>
    <lineage>
        <taxon>Eukaryota</taxon>
        <taxon>Sar</taxon>
        <taxon>Stramenopiles</taxon>
        <taxon>Ochrophyta</taxon>
        <taxon>Bacillariophyta</taxon>
        <taxon>Coscinodiscophyceae</taxon>
        <taxon>Thalassiosirophycidae</taxon>
        <taxon>Stephanodiscales</taxon>
        <taxon>Stephanodiscaceae</taxon>
        <taxon>Discostella</taxon>
    </lineage>
</organism>
<feature type="region of interest" description="Disordered" evidence="1">
    <location>
        <begin position="1"/>
        <end position="39"/>
    </location>
</feature>